<evidence type="ECO:0000313" key="2">
    <source>
        <dbReference type="EMBL" id="CBZ40835.1"/>
    </source>
</evidence>
<dbReference type="EMBL" id="FQ790233">
    <property type="protein sequence ID" value="CBZ40835.1"/>
    <property type="molecule type" value="Genomic_DNA"/>
</dbReference>
<dbReference type="PROSITE" id="PS51257">
    <property type="entry name" value="PROKAR_LIPOPROTEIN"/>
    <property type="match status" value="1"/>
</dbReference>
<dbReference type="RefSeq" id="WP_013609436.1">
    <property type="nucleotide sequence ID" value="NC_015153.1"/>
</dbReference>
<reference evidence="2 3" key="1">
    <citation type="journal article" date="2011" name="J. Bacteriol.">
        <title>Complete genome sequence of the hemotrophic Mycoplasma suis strain KI3806.</title>
        <authorList>
            <person name="Oehlerking J."/>
            <person name="Kube M."/>
            <person name="Felder K.M."/>
            <person name="Matter D."/>
            <person name="Wittenbrink M.M."/>
            <person name="Schwarzenbach S."/>
            <person name="Kramer M.M."/>
            <person name="Hoelzle K."/>
            <person name="Hoelzle L.E."/>
        </authorList>
    </citation>
    <scope>NUCLEOTIDE SEQUENCE [LARGE SCALE GENOMIC DNA]</scope>
    <source>
        <strain evidence="3">KI_3806</strain>
    </source>
</reference>
<dbReference type="InterPro" id="IPR022382">
    <property type="entry name" value="Mycoplasma_peptidase_DUF31"/>
</dbReference>
<gene>
    <name evidence="2" type="ORF">MSUIS_07420</name>
</gene>
<dbReference type="Proteomes" id="UP000008645">
    <property type="component" value="Chromosome"/>
</dbReference>
<dbReference type="OrthoDB" id="393864at2"/>
<organism evidence="2 3">
    <name type="scientific">Mycoplasma suis (strain KI_3806)</name>
    <dbReference type="NCBI Taxonomy" id="708248"/>
    <lineage>
        <taxon>Bacteria</taxon>
        <taxon>Bacillati</taxon>
        <taxon>Mycoplasmatota</taxon>
        <taxon>Mollicutes</taxon>
        <taxon>Mycoplasmataceae</taxon>
        <taxon>Mycoplasma</taxon>
    </lineage>
</organism>
<evidence type="ECO:0000259" key="1">
    <source>
        <dbReference type="Pfam" id="PF01732"/>
    </source>
</evidence>
<dbReference type="AlphaFoldDB" id="F0V2F4"/>
<evidence type="ECO:0000313" key="3">
    <source>
        <dbReference type="Proteomes" id="UP000008645"/>
    </source>
</evidence>
<feature type="domain" description="DUF31" evidence="1">
    <location>
        <begin position="156"/>
        <end position="432"/>
    </location>
</feature>
<protein>
    <recommendedName>
        <fullName evidence="1">DUF31 domain-containing protein</fullName>
    </recommendedName>
</protein>
<dbReference type="Pfam" id="PF01732">
    <property type="entry name" value="Mycop_pep_DUF31"/>
    <property type="match status" value="1"/>
</dbReference>
<dbReference type="KEGG" id="msk:MSUIS_07420"/>
<accession>F0V2F4</accession>
<dbReference type="NCBIfam" id="NF045841">
    <property type="entry name" value="Ig_SerProt_MIP"/>
    <property type="match status" value="1"/>
</dbReference>
<name>F0V2F4_MYCS3</name>
<sequence>MSSLVKVVLSLCGVGGCYPLTKYFLLKNNDISEFLKESEYIKTSETFEGGTETRSNQNFLQQQVFSVGGDINEEQQITTESYHPLVQVQRERGVRPSYTYQNDYSSGRRFSTGEVDKEKAYREFWQSHNFKGKNWDPVKSEQIEQKIRDYTVALKHRCSCAKGTGWILDYEWPEDGTYPTKWFIATNAHTFERFNFSDDAHSNFGQDLPQSCTSVKAFPSSFQLGVFKETVDEHQNKKLEGISVKSTKLFYSARNHLGNSVIKNAVSTDDYFHDFIVLEVIFSDQHDAKMATDNFHGKYGTGNKSPINIFHNGITEKEDNFYDEKTYNTAYYVGGFPKLRGDFMTFNHKVDEFKHQAATLSQKTLHFDIQRREEGKRALRGIEDSPFSMSWGKTSKQDKNGFYYWIDRINIGAGGSGAMVVDENENLLGLYSLAWTWEEDLGGVQPIRSYSLDLSNNRKTPKFDLIRGIKETGGQTSSYKSQLEKYYKDMKTFLRTKQSEQFNKVF</sequence>
<dbReference type="HOGENOM" id="CLU_026987_1_0_14"/>
<proteinExistence type="predicted"/>